<accession>A0A0S2M342</accession>
<evidence type="ECO:0000256" key="1">
    <source>
        <dbReference type="SAM" id="Phobius"/>
    </source>
</evidence>
<dbReference type="AlphaFoldDB" id="A0A0S2M342"/>
<feature type="transmembrane region" description="Helical" evidence="1">
    <location>
        <begin position="12"/>
        <end position="38"/>
    </location>
</feature>
<evidence type="ECO:0000313" key="2">
    <source>
        <dbReference type="EMBL" id="ALO67899.1"/>
    </source>
</evidence>
<keyword evidence="1" id="KW-1133">Transmembrane helix</keyword>
<dbReference type="Proteomes" id="UP000059574">
    <property type="component" value="Chromosome"/>
</dbReference>
<keyword evidence="1" id="KW-0472">Membrane</keyword>
<organism evidence="2 3">
    <name type="scientific">Arthrobacter alpinus</name>
    <dbReference type="NCBI Taxonomy" id="656366"/>
    <lineage>
        <taxon>Bacteria</taxon>
        <taxon>Bacillati</taxon>
        <taxon>Actinomycetota</taxon>
        <taxon>Actinomycetes</taxon>
        <taxon>Micrococcales</taxon>
        <taxon>Micrococcaceae</taxon>
        <taxon>Arthrobacter</taxon>
    </lineage>
</organism>
<proteinExistence type="predicted"/>
<dbReference type="RefSeq" id="WP_062291663.1">
    <property type="nucleotide sequence ID" value="NZ_CP013200.1"/>
</dbReference>
<sequence length="96" mass="10375">MGGWLDSMLFSGTFFAVFFAVVAILVVAGIVTTIVMLIRGKNRRYVMMRVDDDGTMHPVATNGAGWVGEPGMHASDAAHQQALNQQNIIQQGLNNP</sequence>
<gene>
    <name evidence="2" type="ORF">AS189_17210</name>
</gene>
<protein>
    <submittedName>
        <fullName evidence="2">Uncharacterized protein</fullName>
    </submittedName>
</protein>
<dbReference type="EMBL" id="CP013200">
    <property type="protein sequence ID" value="ALO67899.1"/>
    <property type="molecule type" value="Genomic_DNA"/>
</dbReference>
<evidence type="ECO:0000313" key="3">
    <source>
        <dbReference type="Proteomes" id="UP000059574"/>
    </source>
</evidence>
<reference evidence="3" key="1">
    <citation type="submission" date="2015-11" db="EMBL/GenBank/DDBJ databases">
        <authorList>
            <person name="Kumar R."/>
            <person name="Singh D."/>
            <person name="Swarnkar M.K."/>
            <person name="Singh A.K."/>
            <person name="Kumar S."/>
        </authorList>
    </citation>
    <scope>NUCLEOTIDE SEQUENCE [LARGE SCALE GENOMIC DNA]</scope>
    <source>
        <strain evidence="3">ERGS4:06</strain>
    </source>
</reference>
<keyword evidence="1" id="KW-0812">Transmembrane</keyword>
<reference evidence="2 3" key="2">
    <citation type="journal article" date="2016" name="J. Biotechnol.">
        <title>Complete genome sequence of Arthrobacter alpinus ERGS4:06, a yellow pigmented bacterium tolerant to cold and radiations isolated from Sikkim Himalaya.</title>
        <authorList>
            <person name="Kumar R."/>
            <person name="Singh D."/>
            <person name="Swarnkar M.K."/>
            <person name="Singh A.K."/>
            <person name="Kumar S."/>
        </authorList>
    </citation>
    <scope>NUCLEOTIDE SEQUENCE [LARGE SCALE GENOMIC DNA]</scope>
    <source>
        <strain evidence="2 3">ERGS4:06</strain>
    </source>
</reference>
<name>A0A0S2M342_9MICC</name>